<evidence type="ECO:0000313" key="14">
    <source>
        <dbReference type="EMBL" id="OAG18877.1"/>
    </source>
</evidence>
<proteinExistence type="inferred from homology"/>
<comment type="similarity">
    <text evidence="2">Belongs to the tyrosinase family.</text>
</comment>
<dbReference type="Gene3D" id="1.10.1280.10">
    <property type="entry name" value="Di-copper center containing domain from catechol oxidase"/>
    <property type="match status" value="2"/>
</dbReference>
<evidence type="ECO:0000256" key="12">
    <source>
        <dbReference type="SAM" id="SignalP"/>
    </source>
</evidence>
<evidence type="ECO:0000256" key="10">
    <source>
        <dbReference type="ARBA" id="ARBA00048881"/>
    </source>
</evidence>
<comment type="catalytic activity">
    <reaction evidence="9">
        <text>2 L-dopa + O2 = 2 L-dopaquinone + 2 H2O</text>
        <dbReference type="Rhea" id="RHEA:34287"/>
        <dbReference type="ChEBI" id="CHEBI:15377"/>
        <dbReference type="ChEBI" id="CHEBI:15379"/>
        <dbReference type="ChEBI" id="CHEBI:57504"/>
        <dbReference type="ChEBI" id="CHEBI:57924"/>
        <dbReference type="EC" id="1.14.18.1"/>
    </reaction>
</comment>
<name>A0A177DHU3_ALTAL</name>
<dbReference type="GO" id="GO:0046872">
    <property type="term" value="F:metal ion binding"/>
    <property type="evidence" value="ECO:0007669"/>
    <property type="project" value="UniProtKB-KW"/>
</dbReference>
<feature type="region of interest" description="Disordered" evidence="11">
    <location>
        <begin position="536"/>
        <end position="571"/>
    </location>
</feature>
<keyword evidence="5" id="KW-0560">Oxidoreductase</keyword>
<dbReference type="PANTHER" id="PTHR11474">
    <property type="entry name" value="TYROSINASE FAMILY MEMBER"/>
    <property type="match status" value="1"/>
</dbReference>
<dbReference type="PRINTS" id="PR00092">
    <property type="entry name" value="TYROSINASE"/>
</dbReference>
<dbReference type="GO" id="GO:0004503">
    <property type="term" value="F:tyrosinase activity"/>
    <property type="evidence" value="ECO:0007669"/>
    <property type="project" value="UniProtKB-EC"/>
</dbReference>
<evidence type="ECO:0000256" key="3">
    <source>
        <dbReference type="ARBA" id="ARBA00011906"/>
    </source>
</evidence>
<dbReference type="EMBL" id="KV441482">
    <property type="protein sequence ID" value="OAG18877.1"/>
    <property type="molecule type" value="Genomic_DNA"/>
</dbReference>
<dbReference type="SUPFAM" id="SSF48056">
    <property type="entry name" value="Di-copper centre-containing domain"/>
    <property type="match status" value="1"/>
</dbReference>
<evidence type="ECO:0000256" key="7">
    <source>
        <dbReference type="ARBA" id="ARBA00023033"/>
    </source>
</evidence>
<dbReference type="InterPro" id="IPR002227">
    <property type="entry name" value="Tyrosinase_Cu-bd"/>
</dbReference>
<evidence type="ECO:0000256" key="2">
    <source>
        <dbReference type="ARBA" id="ARBA00009928"/>
    </source>
</evidence>
<evidence type="ECO:0000256" key="1">
    <source>
        <dbReference type="ARBA" id="ARBA00001973"/>
    </source>
</evidence>
<evidence type="ECO:0000256" key="4">
    <source>
        <dbReference type="ARBA" id="ARBA00022723"/>
    </source>
</evidence>
<evidence type="ECO:0000256" key="8">
    <source>
        <dbReference type="ARBA" id="ARBA00023101"/>
    </source>
</evidence>
<dbReference type="VEuPathDB" id="FungiDB:CC77DRAFT_992059"/>
<organism evidence="14 15">
    <name type="scientific">Alternaria alternata</name>
    <name type="common">Alternaria rot fungus</name>
    <name type="synonym">Torula alternata</name>
    <dbReference type="NCBI Taxonomy" id="5599"/>
    <lineage>
        <taxon>Eukaryota</taxon>
        <taxon>Fungi</taxon>
        <taxon>Dikarya</taxon>
        <taxon>Ascomycota</taxon>
        <taxon>Pezizomycotina</taxon>
        <taxon>Dothideomycetes</taxon>
        <taxon>Pleosporomycetidae</taxon>
        <taxon>Pleosporales</taxon>
        <taxon>Pleosporineae</taxon>
        <taxon>Pleosporaceae</taxon>
        <taxon>Alternaria</taxon>
        <taxon>Alternaria sect. Alternaria</taxon>
        <taxon>Alternaria alternata complex</taxon>
    </lineage>
</organism>
<evidence type="ECO:0000313" key="15">
    <source>
        <dbReference type="Proteomes" id="UP000077248"/>
    </source>
</evidence>
<dbReference type="PANTHER" id="PTHR11474:SF76">
    <property type="entry name" value="SHKT DOMAIN-CONTAINING PROTEIN"/>
    <property type="match status" value="1"/>
</dbReference>
<dbReference type="GO" id="GO:0042438">
    <property type="term" value="P:melanin biosynthetic process"/>
    <property type="evidence" value="ECO:0007669"/>
    <property type="project" value="UniProtKB-KW"/>
</dbReference>
<feature type="chain" id="PRO_5008059421" description="tyrosinase" evidence="12">
    <location>
        <begin position="24"/>
        <end position="668"/>
    </location>
</feature>
<keyword evidence="8" id="KW-0470">Melanin biosynthesis</keyword>
<dbReference type="GeneID" id="29121971"/>
<dbReference type="EC" id="1.14.18.1" evidence="3"/>
<feature type="domain" description="Tyrosinase copper-binding" evidence="13">
    <location>
        <begin position="270"/>
        <end position="281"/>
    </location>
</feature>
<dbReference type="PROSITE" id="PS00498">
    <property type="entry name" value="TYROSINASE_2"/>
    <property type="match status" value="1"/>
</dbReference>
<protein>
    <recommendedName>
        <fullName evidence="3">tyrosinase</fullName>
        <ecNumber evidence="3">1.14.18.1</ecNumber>
    </recommendedName>
</protein>
<accession>A0A177DHU3</accession>
<keyword evidence="15" id="KW-1185">Reference proteome</keyword>
<dbReference type="AlphaFoldDB" id="A0A177DHU3"/>
<evidence type="ECO:0000256" key="11">
    <source>
        <dbReference type="SAM" id="MobiDB-lite"/>
    </source>
</evidence>
<feature type="signal peptide" evidence="12">
    <location>
        <begin position="1"/>
        <end position="23"/>
    </location>
</feature>
<dbReference type="InterPro" id="IPR008922">
    <property type="entry name" value="Di-copper_centre_dom_sf"/>
</dbReference>
<dbReference type="Proteomes" id="UP000077248">
    <property type="component" value="Unassembled WGS sequence"/>
</dbReference>
<evidence type="ECO:0000256" key="9">
    <source>
        <dbReference type="ARBA" id="ARBA00048233"/>
    </source>
</evidence>
<keyword evidence="7" id="KW-0503">Monooxygenase</keyword>
<evidence type="ECO:0000256" key="5">
    <source>
        <dbReference type="ARBA" id="ARBA00023002"/>
    </source>
</evidence>
<dbReference type="OMA" id="VQGTGVH"/>
<dbReference type="STRING" id="5599.A0A177DHU3"/>
<keyword evidence="4" id="KW-0479">Metal-binding</keyword>
<dbReference type="Pfam" id="PF00264">
    <property type="entry name" value="Tyrosinase"/>
    <property type="match status" value="1"/>
</dbReference>
<dbReference type="InterPro" id="IPR041640">
    <property type="entry name" value="Tyrosinase_C"/>
</dbReference>
<evidence type="ECO:0000256" key="6">
    <source>
        <dbReference type="ARBA" id="ARBA00023008"/>
    </source>
</evidence>
<comment type="cofactor">
    <cofactor evidence="1">
        <name>Cu(2+)</name>
        <dbReference type="ChEBI" id="CHEBI:29036"/>
    </cofactor>
</comment>
<keyword evidence="12" id="KW-0732">Signal</keyword>
<evidence type="ECO:0000259" key="13">
    <source>
        <dbReference type="PROSITE" id="PS00498"/>
    </source>
</evidence>
<dbReference type="Pfam" id="PF18132">
    <property type="entry name" value="Tyrosinase_C"/>
    <property type="match status" value="1"/>
</dbReference>
<dbReference type="RefSeq" id="XP_018384298.1">
    <property type="nucleotide sequence ID" value="XM_018536377.1"/>
</dbReference>
<dbReference type="KEGG" id="aalt:CC77DRAFT_992059"/>
<reference evidence="14 15" key="1">
    <citation type="submission" date="2016-05" db="EMBL/GenBank/DDBJ databases">
        <title>Comparative analysis of secretome profiles of manganese(II)-oxidizing ascomycete fungi.</title>
        <authorList>
            <consortium name="DOE Joint Genome Institute"/>
            <person name="Zeiner C.A."/>
            <person name="Purvine S.O."/>
            <person name="Zink E.M."/>
            <person name="Wu S."/>
            <person name="Pasa-Tolic L."/>
            <person name="Chaput D.L."/>
            <person name="Haridas S."/>
            <person name="Grigoriev I.V."/>
            <person name="Santelli C.M."/>
            <person name="Hansel C.M."/>
        </authorList>
    </citation>
    <scope>NUCLEOTIDE SEQUENCE [LARGE SCALE GENOMIC DNA]</scope>
    <source>
        <strain evidence="14 15">SRC1lrK2f</strain>
    </source>
</reference>
<keyword evidence="6" id="KW-0186">Copper</keyword>
<sequence length="668" mass="73122">MHSFFSTLTGLASLLSLLGNVQALSNSTNGPSCGVAKADDSSYFSVVGVQGTGVYPRQELRELEKDTELWNIFIQAFARFQAMDQSQKTSFYQVAGIHGVPFKQWDGVNGTAGQEMMGYCPHTSSMFGPWHRPYLALFEQVLHDRAVDVANEYPIGEARNKALDIAKRYDDFAPLSEFEFKYWNHTIRYPLDPHAANATSRNSDVNARVGKQQPNLRDMLYKLLTTYQPFSQVSNKANGGKIGNFETLHDGLHNVFGLGHMGIVEVSAFDPIFWFHHCNIDRIMTIYQTRYPDTWMEDAVQHSGTFAVARGSVIGTASPLAPFHMNALGDMWTATTSRNWTSFGYTYPEVANNPSNATLTSSINNLYKAHTQGLSDTNSTVPAPGGGTNNRTTQAIDWQCEVNMPTDIKISYSVRAFLGEPSSNPIDWPTDPNYVGQLASMSSPRMSSSVIVTGNIGLTEKLAQKHASGELKSLDKETVQAYLKEKFSWRIQALDFSEIPRNKPPAGLNVTVFNVPVSIPESDTEVPTWNGDVEYNDDIEGNPPVYDGPGPDGTNSTLPADEASGSYNVGTGEFEWKKAPDVAPVPADPKTETRLLESVITQYVTLGASPTQTSTPMSTAIQVSSKMIVSEAPVSTAPTVSEQAPEPTAPADPRTTVVTSVIMEYVTV</sequence>
<dbReference type="InterPro" id="IPR050316">
    <property type="entry name" value="Tyrosinase/Hemocyanin"/>
</dbReference>
<gene>
    <name evidence="14" type="ORF">CC77DRAFT_992059</name>
</gene>
<comment type="catalytic activity">
    <reaction evidence="10">
        <text>L-tyrosine + O2 = L-dopaquinone + H2O</text>
        <dbReference type="Rhea" id="RHEA:18117"/>
        <dbReference type="ChEBI" id="CHEBI:15377"/>
        <dbReference type="ChEBI" id="CHEBI:15379"/>
        <dbReference type="ChEBI" id="CHEBI:57924"/>
        <dbReference type="ChEBI" id="CHEBI:58315"/>
        <dbReference type="EC" id="1.14.18.1"/>
    </reaction>
</comment>